<dbReference type="Pfam" id="PF01061">
    <property type="entry name" value="ABC2_membrane"/>
    <property type="match status" value="1"/>
</dbReference>
<evidence type="ECO:0000256" key="3">
    <source>
        <dbReference type="ARBA" id="ARBA00022989"/>
    </source>
</evidence>
<keyword evidence="2 5" id="KW-0812">Transmembrane</keyword>
<dbReference type="InterPro" id="IPR013525">
    <property type="entry name" value="ABC2_TM"/>
</dbReference>
<comment type="subcellular location">
    <subcellularLocation>
        <location evidence="1">Membrane</location>
        <topology evidence="1">Multi-pass membrane protein</topology>
    </subcellularLocation>
</comment>
<evidence type="ECO:0000256" key="4">
    <source>
        <dbReference type="ARBA" id="ARBA00023136"/>
    </source>
</evidence>
<evidence type="ECO:0000313" key="8">
    <source>
        <dbReference type="Proteomes" id="UP000278907"/>
    </source>
</evidence>
<feature type="non-terminal residue" evidence="7">
    <location>
        <position position="84"/>
    </location>
</feature>
<feature type="transmembrane region" description="Helical" evidence="5">
    <location>
        <begin position="20"/>
        <end position="44"/>
    </location>
</feature>
<dbReference type="PANTHER" id="PTHR43229:SF2">
    <property type="entry name" value="NODULATION PROTEIN J"/>
    <property type="match status" value="1"/>
</dbReference>
<sequence length="84" mass="9300">MIGVALLIGFRPVASFTDWLCIVGLLLLFTLAFSWLSAIIGLLVKSVEAVQWFGFVLIFPLTFASAAFVPTDTMPKYLRIFAEN</sequence>
<comment type="caution">
    <text evidence="7">The sequence shown here is derived from an EMBL/GenBank/DDBJ whole genome shotgun (WGS) entry which is preliminary data.</text>
</comment>
<evidence type="ECO:0000256" key="2">
    <source>
        <dbReference type="ARBA" id="ARBA00022692"/>
    </source>
</evidence>
<keyword evidence="8" id="KW-1185">Reference proteome</keyword>
<dbReference type="EMBL" id="RAWI01001423">
    <property type="protein sequence ID" value="RKH75334.1"/>
    <property type="molecule type" value="Genomic_DNA"/>
</dbReference>
<dbReference type="InterPro" id="IPR051784">
    <property type="entry name" value="Nod_factor_ABC_transporter"/>
</dbReference>
<name>A0ABX9Q2M8_9BACT</name>
<keyword evidence="3 5" id="KW-1133">Transmembrane helix</keyword>
<organism evidence="7 8">
    <name type="scientific">Corallococcus praedator</name>
    <dbReference type="NCBI Taxonomy" id="2316724"/>
    <lineage>
        <taxon>Bacteria</taxon>
        <taxon>Pseudomonadati</taxon>
        <taxon>Myxococcota</taxon>
        <taxon>Myxococcia</taxon>
        <taxon>Myxococcales</taxon>
        <taxon>Cystobacterineae</taxon>
        <taxon>Myxococcaceae</taxon>
        <taxon>Corallococcus</taxon>
    </lineage>
</organism>
<proteinExistence type="predicted"/>
<dbReference type="Proteomes" id="UP000278907">
    <property type="component" value="Unassembled WGS sequence"/>
</dbReference>
<protein>
    <submittedName>
        <fullName evidence="7">ABC transporter permease</fullName>
    </submittedName>
</protein>
<reference evidence="7 8" key="1">
    <citation type="submission" date="2018-09" db="EMBL/GenBank/DDBJ databases">
        <authorList>
            <person name="Livingstone P.G."/>
            <person name="Whitworth D.E."/>
        </authorList>
    </citation>
    <scope>NUCLEOTIDE SEQUENCE [LARGE SCALE GENOMIC DNA]</scope>
    <source>
        <strain evidence="7 8">CA031B</strain>
    </source>
</reference>
<evidence type="ECO:0000256" key="5">
    <source>
        <dbReference type="SAM" id="Phobius"/>
    </source>
</evidence>
<feature type="domain" description="ABC-2 type transporter transmembrane" evidence="6">
    <location>
        <begin position="4"/>
        <end position="82"/>
    </location>
</feature>
<evidence type="ECO:0000256" key="1">
    <source>
        <dbReference type="ARBA" id="ARBA00004141"/>
    </source>
</evidence>
<evidence type="ECO:0000259" key="6">
    <source>
        <dbReference type="Pfam" id="PF01061"/>
    </source>
</evidence>
<gene>
    <name evidence="7" type="ORF">D7Y13_44755</name>
</gene>
<dbReference type="PANTHER" id="PTHR43229">
    <property type="entry name" value="NODULATION PROTEIN J"/>
    <property type="match status" value="1"/>
</dbReference>
<feature type="transmembrane region" description="Helical" evidence="5">
    <location>
        <begin position="50"/>
        <end position="69"/>
    </location>
</feature>
<accession>A0ABX9Q2M8</accession>
<keyword evidence="4 5" id="KW-0472">Membrane</keyword>
<evidence type="ECO:0000313" key="7">
    <source>
        <dbReference type="EMBL" id="RKH75334.1"/>
    </source>
</evidence>